<dbReference type="Proteomes" id="UP000030780">
    <property type="component" value="Unassembled WGS sequence"/>
</dbReference>
<name>M7W3V9_ENTHI</name>
<reference evidence="2 3" key="1">
    <citation type="submission" date="2013-01" db="EMBL/GenBank/DDBJ databases">
        <authorList>
            <person name="Inman J."/>
            <person name="Zafar N."/>
            <person name="Lorenzi H."/>
            <person name="Caler E."/>
        </authorList>
    </citation>
    <scope>NUCLEOTIDE SEQUENCE [LARGE SCALE GENOMIC DNA]</scope>
    <source>
        <strain evidence="2 3">HM-3:IMSS</strain>
    </source>
</reference>
<evidence type="ECO:0000313" key="2">
    <source>
        <dbReference type="EMBL" id="EMS12350.1"/>
    </source>
</evidence>
<accession>M7W3V9</accession>
<evidence type="ECO:0000313" key="3">
    <source>
        <dbReference type="Proteomes" id="UP000030780"/>
    </source>
</evidence>
<gene>
    <name evidence="2" type="ORF">KM1_080550</name>
</gene>
<feature type="compositionally biased region" description="Basic and acidic residues" evidence="1">
    <location>
        <begin position="87"/>
        <end position="101"/>
    </location>
</feature>
<proteinExistence type="predicted"/>
<dbReference type="VEuPathDB" id="AmoebaDB:KM1_080550"/>
<sequence>MEIIIERIFNGYKVYLKAEEAPILTKETLISEVKLQGDETLISKEKEKQEPSQTGIATKEIPTTTLQTQKETHISSDTTETETQSPKAEKAMPQKEEKHTSETLPPQPQQKEKVLVKHIKTNNHAHHHKKRKMKITPHHQSK</sequence>
<feature type="compositionally biased region" description="Polar residues" evidence="1">
    <location>
        <begin position="51"/>
        <end position="86"/>
    </location>
</feature>
<feature type="region of interest" description="Disordered" evidence="1">
    <location>
        <begin position="42"/>
        <end position="142"/>
    </location>
</feature>
<evidence type="ECO:0000256" key="1">
    <source>
        <dbReference type="SAM" id="MobiDB-lite"/>
    </source>
</evidence>
<organism evidence="2 3">
    <name type="scientific">Entamoeba histolytica HM-3:IMSS</name>
    <dbReference type="NCBI Taxonomy" id="885315"/>
    <lineage>
        <taxon>Eukaryota</taxon>
        <taxon>Amoebozoa</taxon>
        <taxon>Evosea</taxon>
        <taxon>Archamoebae</taxon>
        <taxon>Mastigamoebida</taxon>
        <taxon>Entamoebidae</taxon>
        <taxon>Entamoeba</taxon>
    </lineage>
</organism>
<protein>
    <submittedName>
        <fullName evidence="2">Uncharacterized protein</fullName>
    </submittedName>
</protein>
<dbReference type="AlphaFoldDB" id="M7W3V9"/>
<feature type="compositionally biased region" description="Basic residues" evidence="1">
    <location>
        <begin position="116"/>
        <end position="142"/>
    </location>
</feature>
<dbReference type="EMBL" id="KB638485">
    <property type="protein sequence ID" value="EMS12350.1"/>
    <property type="molecule type" value="Genomic_DNA"/>
</dbReference>